<evidence type="ECO:0000256" key="4">
    <source>
        <dbReference type="ARBA" id="ARBA00023295"/>
    </source>
</evidence>
<keyword evidence="3 5" id="KW-0378">Hydrolase</keyword>
<feature type="active site" description="Proton donor" evidence="6">
    <location>
        <position position="205"/>
    </location>
</feature>
<feature type="active site" description="Proton acceptor" evidence="6">
    <location>
        <position position="37"/>
    </location>
</feature>
<gene>
    <name evidence="10" type="ORF">SAMN05216195_11720</name>
</gene>
<name>A0A1H9XTA1_9PSEU</name>
<dbReference type="Pfam" id="PF04616">
    <property type="entry name" value="Glyco_hydro_43"/>
    <property type="match status" value="1"/>
</dbReference>
<feature type="signal peptide" evidence="9">
    <location>
        <begin position="1"/>
        <end position="22"/>
    </location>
</feature>
<keyword evidence="4 5" id="KW-0326">Glycosidase</keyword>
<dbReference type="OrthoDB" id="9801455at2"/>
<dbReference type="CDD" id="cd08998">
    <property type="entry name" value="GH43_Arb43a-like"/>
    <property type="match status" value="1"/>
</dbReference>
<dbReference type="EMBL" id="FOFT01000017">
    <property type="protein sequence ID" value="SES48947.1"/>
    <property type="molecule type" value="Genomic_DNA"/>
</dbReference>
<dbReference type="Proteomes" id="UP000199028">
    <property type="component" value="Unassembled WGS sequence"/>
</dbReference>
<dbReference type="SUPFAM" id="SSF75005">
    <property type="entry name" value="Arabinanase/levansucrase/invertase"/>
    <property type="match status" value="1"/>
</dbReference>
<dbReference type="InterPro" id="IPR023296">
    <property type="entry name" value="Glyco_hydro_beta-prop_sf"/>
</dbReference>
<dbReference type="PIRSF" id="PIRSF026534">
    <property type="entry name" value="Endo_alpha-L-arabinosidase"/>
    <property type="match status" value="1"/>
</dbReference>
<proteinExistence type="inferred from homology"/>
<keyword evidence="9" id="KW-0732">Signal</keyword>
<dbReference type="InterPro" id="IPR050727">
    <property type="entry name" value="GH43_arabinanases"/>
</dbReference>
<evidence type="ECO:0000256" key="7">
    <source>
        <dbReference type="PIRSR" id="PIRSR026534-2"/>
    </source>
</evidence>
<dbReference type="PANTHER" id="PTHR43301">
    <property type="entry name" value="ARABINAN ENDO-1,5-ALPHA-L-ARABINOSIDASE"/>
    <property type="match status" value="1"/>
</dbReference>
<feature type="binding site" evidence="7">
    <location>
        <begin position="167"/>
        <end position="169"/>
    </location>
    <ligand>
        <name>substrate</name>
    </ligand>
</feature>
<feature type="site" description="Important for catalytic activity, responsible for pKa modulation of the active site Glu and correct orientation of both the proton donor and substrate" evidence="8">
    <location>
        <position position="150"/>
    </location>
</feature>
<dbReference type="RefSeq" id="WP_090071564.1">
    <property type="nucleotide sequence ID" value="NZ_FOFT01000017.1"/>
</dbReference>
<feature type="binding site" evidence="7">
    <location>
        <position position="112"/>
    </location>
    <ligand>
        <name>substrate</name>
    </ligand>
</feature>
<evidence type="ECO:0000256" key="8">
    <source>
        <dbReference type="PIRSR" id="PIRSR606710-2"/>
    </source>
</evidence>
<evidence type="ECO:0000256" key="9">
    <source>
        <dbReference type="SAM" id="SignalP"/>
    </source>
</evidence>
<dbReference type="InterPro" id="IPR016840">
    <property type="entry name" value="Glyco_hydro_43_endo_a_Ara-ase"/>
</dbReference>
<evidence type="ECO:0000256" key="3">
    <source>
        <dbReference type="ARBA" id="ARBA00022801"/>
    </source>
</evidence>
<evidence type="ECO:0000256" key="5">
    <source>
        <dbReference type="PIRNR" id="PIRNR026534"/>
    </source>
</evidence>
<evidence type="ECO:0000313" key="11">
    <source>
        <dbReference type="Proteomes" id="UP000199028"/>
    </source>
</evidence>
<dbReference type="UniPathway" id="UPA00667"/>
<sequence length="318" mass="34586">MRAVALVGAALLLLATSGTAHAYPKPAALKGNVAAHDPSMIRSSSGYSVFSTHNSIEIRRSTDRVGFTRTGAALPSKPSWHFWYNVDGDAWAPDVSYHGGRYLLYYSVSSFGSNNSAIGLAVSRTAEPGTWVDQGIVYTSSTWDNYNAIDPSLLVDASGRWWLSFGSFWSGIHMIRIDPVTGKQSRTDTARRHLALRPEGTHAVEAPHIVRHGAYYYMFVSFDRCCARAESTYRIMVGRSTDPTGPYTDRAGVPMLNGGGTQILGTHGNIIGPGGQSVMRDGAEDVLVYHYYDGAAGGREALGLNRLGWDSQGWPYVR</sequence>
<dbReference type="Gene3D" id="2.115.10.20">
    <property type="entry name" value="Glycosyl hydrolase domain, family 43"/>
    <property type="match status" value="1"/>
</dbReference>
<dbReference type="GO" id="GO:0031222">
    <property type="term" value="P:arabinan catabolic process"/>
    <property type="evidence" value="ECO:0007669"/>
    <property type="project" value="UniProtKB-UniPathway"/>
</dbReference>
<protein>
    <submittedName>
        <fullName evidence="10">Arabinan endo-1,5-alpha-L-arabinosidase</fullName>
    </submittedName>
</protein>
<evidence type="ECO:0000313" key="10">
    <source>
        <dbReference type="EMBL" id="SES48947.1"/>
    </source>
</evidence>
<dbReference type="InterPro" id="IPR006710">
    <property type="entry name" value="Glyco_hydro_43"/>
</dbReference>
<comment type="pathway">
    <text evidence="1 5">Glycan metabolism; L-arabinan degradation.</text>
</comment>
<dbReference type="AlphaFoldDB" id="A0A1H9XTA1"/>
<reference evidence="11" key="1">
    <citation type="submission" date="2016-10" db="EMBL/GenBank/DDBJ databases">
        <authorList>
            <person name="Varghese N."/>
            <person name="Submissions S."/>
        </authorList>
    </citation>
    <scope>NUCLEOTIDE SEQUENCE [LARGE SCALE GENOMIC DNA]</scope>
    <source>
        <strain evidence="11">CGMCC 4.578</strain>
    </source>
</reference>
<accession>A0A1H9XTA1</accession>
<dbReference type="GO" id="GO:0046558">
    <property type="term" value="F:arabinan endo-1,5-alpha-L-arabinosidase activity"/>
    <property type="evidence" value="ECO:0007669"/>
    <property type="project" value="InterPro"/>
</dbReference>
<feature type="binding site" evidence="7">
    <location>
        <position position="37"/>
    </location>
    <ligand>
        <name>substrate</name>
    </ligand>
</feature>
<keyword evidence="11" id="KW-1185">Reference proteome</keyword>
<comment type="similarity">
    <text evidence="2 5">Belongs to the glycosyl hydrolase 43 family.</text>
</comment>
<feature type="binding site" evidence="7">
    <location>
        <begin position="147"/>
        <end position="150"/>
    </location>
    <ligand>
        <name>substrate</name>
    </ligand>
</feature>
<organism evidence="10 11">
    <name type="scientific">Lentzea flaviverrucosa</name>
    <dbReference type="NCBI Taxonomy" id="200379"/>
    <lineage>
        <taxon>Bacteria</taxon>
        <taxon>Bacillati</taxon>
        <taxon>Actinomycetota</taxon>
        <taxon>Actinomycetes</taxon>
        <taxon>Pseudonocardiales</taxon>
        <taxon>Pseudonocardiaceae</taxon>
        <taxon>Lentzea</taxon>
    </lineage>
</organism>
<evidence type="ECO:0000256" key="2">
    <source>
        <dbReference type="ARBA" id="ARBA00009865"/>
    </source>
</evidence>
<feature type="chain" id="PRO_5011761047" evidence="9">
    <location>
        <begin position="23"/>
        <end position="318"/>
    </location>
</feature>
<evidence type="ECO:0000256" key="1">
    <source>
        <dbReference type="ARBA" id="ARBA00004834"/>
    </source>
</evidence>
<evidence type="ECO:0000256" key="6">
    <source>
        <dbReference type="PIRSR" id="PIRSR026534-1"/>
    </source>
</evidence>
<dbReference type="PANTHER" id="PTHR43301:SF3">
    <property type="entry name" value="ARABINAN ENDO-1,5-ALPHA-L-ARABINOSIDASE A-RELATED"/>
    <property type="match status" value="1"/>
</dbReference>